<organism evidence="1">
    <name type="scientific">Sipha flava</name>
    <name type="common">yellow sugarcane aphid</name>
    <dbReference type="NCBI Taxonomy" id="143950"/>
    <lineage>
        <taxon>Eukaryota</taxon>
        <taxon>Metazoa</taxon>
        <taxon>Ecdysozoa</taxon>
        <taxon>Arthropoda</taxon>
        <taxon>Hexapoda</taxon>
        <taxon>Insecta</taxon>
        <taxon>Pterygota</taxon>
        <taxon>Neoptera</taxon>
        <taxon>Paraneoptera</taxon>
        <taxon>Hemiptera</taxon>
        <taxon>Sternorrhyncha</taxon>
        <taxon>Aphidomorpha</taxon>
        <taxon>Aphidoidea</taxon>
        <taxon>Aphididae</taxon>
        <taxon>Sipha</taxon>
    </lineage>
</organism>
<dbReference type="EMBL" id="GGMS01008091">
    <property type="protein sequence ID" value="MBY77294.1"/>
    <property type="molecule type" value="Transcribed_RNA"/>
</dbReference>
<reference evidence="1" key="1">
    <citation type="submission" date="2018-04" db="EMBL/GenBank/DDBJ databases">
        <title>Transcriptome assembly of Sipha flava.</title>
        <authorList>
            <person name="Scully E.D."/>
            <person name="Geib S.M."/>
            <person name="Palmer N.A."/>
            <person name="Koch K."/>
            <person name="Bradshaw J."/>
            <person name="Heng-Moss T."/>
            <person name="Sarath G."/>
        </authorList>
    </citation>
    <scope>NUCLEOTIDE SEQUENCE</scope>
</reference>
<dbReference type="OrthoDB" id="6592552at2759"/>
<protein>
    <submittedName>
        <fullName evidence="1">Uncharacterized protein</fullName>
    </submittedName>
</protein>
<accession>A0A2S2QHV5</accession>
<name>A0A2S2QHV5_9HEMI</name>
<gene>
    <name evidence="1" type="ORF">g.23436</name>
</gene>
<sequence>MALGANDHPSTPIFLQVYKLLSVYAILKPPKYGNCTVDNNMPHTNFITISDIKNCYENKEDKTAIDKLKTKLNGLINEGEWEFTDIIEHDYSLAPIVDCLKYYIAGI</sequence>
<proteinExistence type="predicted"/>
<dbReference type="AlphaFoldDB" id="A0A2S2QHV5"/>
<evidence type="ECO:0000313" key="1">
    <source>
        <dbReference type="EMBL" id="MBY77294.1"/>
    </source>
</evidence>